<sequence length="179" mass="19486">MLSLDPLGLDSAMLDEARAFLRVDGPDEDPSLGAALLAAIAHAEHFTRTVLIRRPARETLCARSGWHRLHLAPVVSVTGVTGVTLEGARVPLDPDAWQKEPGSQDEAYVRILHGGTANQVEFACIAGLSESWAELPESLRLGLLRLTAHFHSHRDAPQDAGPPAAVRALLMPWRRMRVD</sequence>
<dbReference type="EMBL" id="VKKU01000002">
    <property type="protein sequence ID" value="TSB01391.1"/>
    <property type="molecule type" value="Genomic_DNA"/>
</dbReference>
<gene>
    <name evidence="1" type="ORF">FOM92_09290</name>
</gene>
<accession>A0A553W9P5</accession>
<reference evidence="1 2" key="1">
    <citation type="submission" date="2019-07" db="EMBL/GenBank/DDBJ databases">
        <authorList>
            <person name="Park M."/>
        </authorList>
    </citation>
    <scope>NUCLEOTIDE SEQUENCE [LARGE SCALE GENOMIC DNA]</scope>
    <source>
        <strain evidence="1 2">KCTC32445</strain>
    </source>
</reference>
<proteinExistence type="predicted"/>
<organism evidence="1 2">
    <name type="scientific">Sphingorhabdus contaminans</name>
    <dbReference type="NCBI Taxonomy" id="1343899"/>
    <lineage>
        <taxon>Bacteria</taxon>
        <taxon>Pseudomonadati</taxon>
        <taxon>Pseudomonadota</taxon>
        <taxon>Alphaproteobacteria</taxon>
        <taxon>Sphingomonadales</taxon>
        <taxon>Sphingomonadaceae</taxon>
        <taxon>Sphingorhabdus</taxon>
    </lineage>
</organism>
<dbReference type="OrthoDB" id="8478788at2"/>
<dbReference type="AlphaFoldDB" id="A0A553W9P5"/>
<comment type="caution">
    <text evidence="1">The sequence shown here is derived from an EMBL/GenBank/DDBJ whole genome shotgun (WGS) entry which is preliminary data.</text>
</comment>
<name>A0A553W9P5_9SPHN</name>
<evidence type="ECO:0008006" key="3">
    <source>
        <dbReference type="Google" id="ProtNLM"/>
    </source>
</evidence>
<dbReference type="NCBIfam" id="TIGR02215">
    <property type="entry name" value="phage_chp_gp8"/>
    <property type="match status" value="1"/>
</dbReference>
<dbReference type="Gene3D" id="1.10.3230.30">
    <property type="entry name" value="Phage gp6-like head-tail connector protein"/>
    <property type="match status" value="1"/>
</dbReference>
<protein>
    <recommendedName>
        <fullName evidence="3">Phage gp6-like head-tail connector protein</fullName>
    </recommendedName>
</protein>
<keyword evidence="2" id="KW-1185">Reference proteome</keyword>
<dbReference type="Proteomes" id="UP000320160">
    <property type="component" value="Unassembled WGS sequence"/>
</dbReference>
<evidence type="ECO:0000313" key="2">
    <source>
        <dbReference type="Proteomes" id="UP000320160"/>
    </source>
</evidence>
<dbReference type="RefSeq" id="WP_143776601.1">
    <property type="nucleotide sequence ID" value="NZ_VKKU01000002.1"/>
</dbReference>
<dbReference type="CDD" id="cd08054">
    <property type="entry name" value="gp6"/>
    <property type="match status" value="1"/>
</dbReference>
<evidence type="ECO:0000313" key="1">
    <source>
        <dbReference type="EMBL" id="TSB01391.1"/>
    </source>
</evidence>
<dbReference type="InterPro" id="IPR011738">
    <property type="entry name" value="Phage_CHP"/>
</dbReference>